<organism evidence="8 9">
    <name type="scientific">Candidatus Hydrogenisulfobacillus filiaventi</name>
    <dbReference type="NCBI Taxonomy" id="2707344"/>
    <lineage>
        <taxon>Bacteria</taxon>
        <taxon>Bacillati</taxon>
        <taxon>Bacillota</taxon>
        <taxon>Clostridia</taxon>
        <taxon>Eubacteriales</taxon>
        <taxon>Clostridiales Family XVII. Incertae Sedis</taxon>
        <taxon>Candidatus Hydrogenisulfobacillus</taxon>
    </lineage>
</organism>
<dbReference type="InterPro" id="IPR033644">
    <property type="entry name" value="Ferrochelatase_C"/>
</dbReference>
<dbReference type="KEGG" id="hfv:R50_0092"/>
<comment type="pathway">
    <text evidence="6">Porphyrin-containing compound metabolism; protoheme biosynthesis.</text>
</comment>
<keyword evidence="6" id="KW-0963">Cytoplasm</keyword>
<proteinExistence type="inferred from homology"/>
<dbReference type="GO" id="GO:0006783">
    <property type="term" value="P:heme biosynthetic process"/>
    <property type="evidence" value="ECO:0007669"/>
    <property type="project" value="UniProtKB-UniRule"/>
</dbReference>
<feature type="binding site" evidence="6">
    <location>
        <position position="31"/>
    </location>
    <ligand>
        <name>Fe-coproporphyrin III</name>
        <dbReference type="ChEBI" id="CHEBI:68438"/>
    </ligand>
</feature>
<dbReference type="EMBL" id="LR778114">
    <property type="protein sequence ID" value="CAB1127598.1"/>
    <property type="molecule type" value="Genomic_DNA"/>
</dbReference>
<dbReference type="GO" id="GO:0046872">
    <property type="term" value="F:metal ion binding"/>
    <property type="evidence" value="ECO:0007669"/>
    <property type="project" value="UniProtKB-KW"/>
</dbReference>
<dbReference type="HAMAP" id="MF_00323">
    <property type="entry name" value="Ferrochelatase"/>
    <property type="match status" value="1"/>
</dbReference>
<evidence type="ECO:0000313" key="8">
    <source>
        <dbReference type="EMBL" id="CAB1127598.1"/>
    </source>
</evidence>
<evidence type="ECO:0000313" key="9">
    <source>
        <dbReference type="Proteomes" id="UP000503399"/>
    </source>
</evidence>
<comment type="similarity">
    <text evidence="6 7">Belongs to the ferrochelatase family.</text>
</comment>
<dbReference type="Proteomes" id="UP000503399">
    <property type="component" value="Chromosome"/>
</dbReference>
<dbReference type="GO" id="GO:0005737">
    <property type="term" value="C:cytoplasm"/>
    <property type="evidence" value="ECO:0007669"/>
    <property type="project" value="UniProtKB-SubCell"/>
</dbReference>
<reference evidence="8 9" key="1">
    <citation type="submission" date="2020-02" db="EMBL/GenBank/DDBJ databases">
        <authorList>
            <person name="Hogendoorn C."/>
        </authorList>
    </citation>
    <scope>NUCLEOTIDE SEQUENCE [LARGE SCALE GENOMIC DNA]</scope>
    <source>
        <strain evidence="8">R501</strain>
    </source>
</reference>
<comment type="subcellular location">
    <subcellularLocation>
        <location evidence="6">Cytoplasm</location>
    </subcellularLocation>
</comment>
<dbReference type="AlphaFoldDB" id="A0A6F8ZCK7"/>
<evidence type="ECO:0000256" key="7">
    <source>
        <dbReference type="RuleBase" id="RU004185"/>
    </source>
</evidence>
<dbReference type="InterPro" id="IPR001015">
    <property type="entry name" value="Ferrochelatase"/>
</dbReference>
<name>A0A6F8ZCK7_9FIRM</name>
<comment type="caution">
    <text evidence="6">Lacks conserved residue(s) required for the propagation of feature annotation.</text>
</comment>
<gene>
    <name evidence="8" type="primary">hemH</name>
    <name evidence="6" type="synonym">cpfC</name>
    <name evidence="8" type="ORF">R50_0092</name>
</gene>
<evidence type="ECO:0000256" key="5">
    <source>
        <dbReference type="ARBA" id="ARBA00024536"/>
    </source>
</evidence>
<keyword evidence="2 6" id="KW-0350">Heme biosynthesis</keyword>
<keyword evidence="9" id="KW-1185">Reference proteome</keyword>
<feature type="binding site" evidence="6">
    <location>
        <position position="177"/>
    </location>
    <ligand>
        <name>Fe(2+)</name>
        <dbReference type="ChEBI" id="CHEBI:29033"/>
    </ligand>
</feature>
<comment type="function">
    <text evidence="6">Involved in coproporphyrin-dependent heme b biosynthesis. Catalyzes the insertion of ferrous iron into coproporphyrin III to form Fe-coproporphyrin III.</text>
</comment>
<feature type="binding site" evidence="6">
    <location>
        <begin position="47"/>
        <end position="48"/>
    </location>
    <ligand>
        <name>Fe-coproporphyrin III</name>
        <dbReference type="ChEBI" id="CHEBI:68438"/>
    </ligand>
</feature>
<dbReference type="EC" id="4.99.1.9" evidence="6"/>
<dbReference type="GO" id="GO:0004325">
    <property type="term" value="F:ferrochelatase activity"/>
    <property type="evidence" value="ECO:0007669"/>
    <property type="project" value="UniProtKB-UniRule"/>
</dbReference>
<keyword evidence="1 6" id="KW-0408">Iron</keyword>
<evidence type="ECO:0000256" key="2">
    <source>
        <dbReference type="ARBA" id="ARBA00023133"/>
    </source>
</evidence>
<dbReference type="Gene3D" id="3.40.50.1400">
    <property type="match status" value="2"/>
</dbReference>
<keyword evidence="3 6" id="KW-0456">Lyase</keyword>
<dbReference type="SUPFAM" id="SSF53800">
    <property type="entry name" value="Chelatase"/>
    <property type="match status" value="1"/>
</dbReference>
<dbReference type="NCBIfam" id="TIGR00109">
    <property type="entry name" value="hemH"/>
    <property type="match status" value="1"/>
</dbReference>
<feature type="binding site" evidence="6">
    <location>
        <position position="55"/>
    </location>
    <ligand>
        <name>Fe-coproporphyrin III</name>
        <dbReference type="ChEBI" id="CHEBI:68438"/>
    </ligand>
</feature>
<comment type="catalytic activity">
    <reaction evidence="5">
        <text>Fe-coproporphyrin III + 2 H(+) = coproporphyrin III + Fe(2+)</text>
        <dbReference type="Rhea" id="RHEA:49572"/>
        <dbReference type="ChEBI" id="CHEBI:15378"/>
        <dbReference type="ChEBI" id="CHEBI:29033"/>
        <dbReference type="ChEBI" id="CHEBI:68438"/>
        <dbReference type="ChEBI" id="CHEBI:131725"/>
        <dbReference type="EC" id="4.99.1.9"/>
    </reaction>
    <physiologicalReaction direction="right-to-left" evidence="5">
        <dbReference type="Rhea" id="RHEA:49574"/>
    </physiologicalReaction>
</comment>
<dbReference type="PANTHER" id="PTHR11108">
    <property type="entry name" value="FERROCHELATASE"/>
    <property type="match status" value="1"/>
</dbReference>
<accession>A0A6F8ZCK7</accession>
<evidence type="ECO:0000256" key="4">
    <source>
        <dbReference type="ARBA" id="ARBA00023244"/>
    </source>
</evidence>
<evidence type="ECO:0000256" key="3">
    <source>
        <dbReference type="ARBA" id="ARBA00023239"/>
    </source>
</evidence>
<feature type="binding site" evidence="6">
    <location>
        <position position="259"/>
    </location>
    <ligand>
        <name>Fe(2+)</name>
        <dbReference type="ChEBI" id="CHEBI:29033"/>
    </ligand>
</feature>
<sequence length="305" mass="32027">MSPVQPVGVLFMAHGAAEDPADLAAFYAHIRHGRPPVPAVLEELRRRYAAIGGRSPLPALTQRLGERVAAALEARSPGGYRLAVGFLHTPPFIAQAAESLAGLPLVVGLALAPHYNRFAYEEGYRPAAEAALAGTGSRLHLIPGWGGDPGYVRWLADALRPLWAAAPSGSRVYFSAHSLPARYLAAGDPYPQQLAEGAAAVAAAAGLPAGSWDICYQSRGRTGEPWAGPDVLEILEQEAGRGTPQVILCPHGFVADHLEVLYDLDIEAHGRARALGLELVRTPMPNDDPAFAGALADLVAATAAV</sequence>
<protein>
    <recommendedName>
        <fullName evidence="6">Coproporphyrin III ferrochelatase</fullName>
        <ecNumber evidence="6">4.99.1.9</ecNumber>
    </recommendedName>
</protein>
<dbReference type="UniPathway" id="UPA00252"/>
<dbReference type="Pfam" id="PF00762">
    <property type="entry name" value="Ferrochelatase"/>
    <property type="match status" value="1"/>
</dbReference>
<keyword evidence="4 6" id="KW-0627">Porphyrin biosynthesis</keyword>
<evidence type="ECO:0000256" key="6">
    <source>
        <dbReference type="HAMAP-Rule" id="MF_00323"/>
    </source>
</evidence>
<keyword evidence="6" id="KW-0479">Metal-binding</keyword>
<dbReference type="PANTHER" id="PTHR11108:SF1">
    <property type="entry name" value="FERROCHELATASE, MITOCHONDRIAL"/>
    <property type="match status" value="1"/>
</dbReference>
<dbReference type="CDD" id="cd00419">
    <property type="entry name" value="Ferrochelatase_C"/>
    <property type="match status" value="1"/>
</dbReference>
<evidence type="ECO:0000256" key="1">
    <source>
        <dbReference type="ARBA" id="ARBA00023004"/>
    </source>
</evidence>